<dbReference type="RefSeq" id="WP_077691998.1">
    <property type="nucleotide sequence ID" value="NZ_MCOK01000001.1"/>
</dbReference>
<feature type="compositionally biased region" description="Basic and acidic residues" evidence="2">
    <location>
        <begin position="683"/>
        <end position="705"/>
    </location>
</feature>
<dbReference type="InterPro" id="IPR049762">
    <property type="entry name" value="PoNe_dom"/>
</dbReference>
<name>A0A1V3C456_9ACTN</name>
<evidence type="ECO:0000256" key="1">
    <source>
        <dbReference type="SAM" id="Coils"/>
    </source>
</evidence>
<accession>A0A1V3C456</accession>
<feature type="compositionally biased region" description="Basic and acidic residues" evidence="2">
    <location>
        <begin position="623"/>
        <end position="645"/>
    </location>
</feature>
<evidence type="ECO:0000313" key="3">
    <source>
        <dbReference type="EMBL" id="OOC55571.1"/>
    </source>
</evidence>
<feature type="region of interest" description="Disordered" evidence="2">
    <location>
        <begin position="362"/>
        <end position="384"/>
    </location>
</feature>
<feature type="coiled-coil region" evidence="1">
    <location>
        <begin position="144"/>
        <end position="171"/>
    </location>
</feature>
<feature type="compositionally biased region" description="Basic and acidic residues" evidence="2">
    <location>
        <begin position="592"/>
        <end position="613"/>
    </location>
</feature>
<evidence type="ECO:0000313" key="4">
    <source>
        <dbReference type="Proteomes" id="UP000189004"/>
    </source>
</evidence>
<reference evidence="4" key="1">
    <citation type="submission" date="2016-08" db="EMBL/GenBank/DDBJ databases">
        <authorList>
            <person name="Tokovenko B."/>
            <person name="Kalinowski J."/>
        </authorList>
    </citation>
    <scope>NUCLEOTIDE SEQUENCE [LARGE SCALE GENOMIC DNA]</scope>
    <source>
        <strain evidence="4">UTMC102</strain>
    </source>
</reference>
<feature type="compositionally biased region" description="Gly residues" evidence="2">
    <location>
        <begin position="362"/>
        <end position="371"/>
    </location>
</feature>
<feature type="compositionally biased region" description="Low complexity" evidence="2">
    <location>
        <begin position="646"/>
        <end position="664"/>
    </location>
</feature>
<organism evidence="3 4">
    <name type="scientific">Nocardiopsis sinuspersici</name>
    <dbReference type="NCBI Taxonomy" id="501010"/>
    <lineage>
        <taxon>Bacteria</taxon>
        <taxon>Bacillati</taxon>
        <taxon>Actinomycetota</taxon>
        <taxon>Actinomycetes</taxon>
        <taxon>Streptosporangiales</taxon>
        <taxon>Nocardiopsidaceae</taxon>
        <taxon>Nocardiopsis</taxon>
    </lineage>
</organism>
<dbReference type="OrthoDB" id="3917849at2"/>
<sequence>MFDGPPIDCDGKINPSAFAVPEAVPTELEELARSLRGSGVDVAGSGEDITSSWAGLSECYTAPEAETLYSALSPVSSSGIVIEMATDRVAGAIEDFAESVRSLKIRWNGLTTRSEAFLAEIADDEDWDEADGFFGDQSENVDKNTALIEEAARLTAEYNEAERTCANKINIGIDGRTEFVEGSEVGANGPAAGEFVYGLDADLSGVPMEWGTPAEVDSSWAVDVGDAVWDFGVGAVEGTGAMVGAHSSEGWFEMSWGDAFFEYHEDNMQSAASLAGMYDAESDSYGWAGGDVAVSAWKDLAHSVVPWEEWGDRPGYVIGTAVLNIGVMAAGAALSATGIGSVVGVPLMAWRGMAILDGMGGRGGSGSGSDGVSGADTGLPANIPGFGGSGSPVFNLDPGLFTSGNATSAQFADMNSALNRLLGTVHDSPSTGGAPEAPRGQPVSDTSDEQPARKPRPNGVGGDSSGESGESGEGAETDPTVQQINDTEGLLDELDRLTGVRNDPENTTDVSPDAKKDPGADWEGGWFAEDMPDLGELTPEQRANTGHGPDEPDRALARVGGDGDGDTLAASRDLPGSAPDARFDLTGVGGERFPETPDDHHDDRSTDLRDDRPGVTNRTETTPSRDEDTPGDRDSARDDSTDLRTTDSSSSDSVSRNGDNSSSDTPSETPHHSSDSDGYPQSEFKEDKDADLQTRKFDGTSRRDINREISQEIELKPDTPHKEFAKRFTDFLNKKIANGEERYFLEFYNSNGSRFRIQREIFGFKIPQLTSINGSAPWFAMETLPEPDTPDYRTLNDRVYFSAESSSNTTSEMDEHAERRREAIKEDLVAEKELKDKREEHKDYPGDHPEVLQADIEHSPLHNRMTKDSETYGEEGAKVAVKDLFDGLHSLPGKDGKNIDLPEIDATEPYKTPGAPKSGNYQFDQIWPLKDGGILIVEAKSSQSTSLGERTIPVGDQPKRVSQGTPEYLEATTEDMKRRAREKPIGEPNELDIAEMIETARAQGKLYYAEVKGITPEQKQKTLGEEPEEGEKHSGYSIGLFEIPRRRAIN</sequence>
<dbReference type="Proteomes" id="UP000189004">
    <property type="component" value="Unassembled WGS sequence"/>
</dbReference>
<keyword evidence="1" id="KW-0175">Coiled coil</keyword>
<dbReference type="CDD" id="cd20739">
    <property type="entry name" value="PoNe_DUF637"/>
    <property type="match status" value="1"/>
</dbReference>
<dbReference type="STRING" id="501010.NOSIN_18520"/>
<feature type="compositionally biased region" description="Gly residues" evidence="2">
    <location>
        <begin position="459"/>
        <end position="472"/>
    </location>
</feature>
<feature type="region of interest" description="Disordered" evidence="2">
    <location>
        <begin position="496"/>
        <end position="705"/>
    </location>
</feature>
<dbReference type="AlphaFoldDB" id="A0A1V3C456"/>
<feature type="compositionally biased region" description="Basic and acidic residues" evidence="2">
    <location>
        <begin position="1018"/>
        <end position="1034"/>
    </location>
</feature>
<proteinExistence type="predicted"/>
<comment type="caution">
    <text evidence="3">The sequence shown here is derived from an EMBL/GenBank/DDBJ whole genome shotgun (WGS) entry which is preliminary data.</text>
</comment>
<protein>
    <submittedName>
        <fullName evidence="3">Uncharacterized protein</fullName>
    </submittedName>
</protein>
<feature type="region of interest" description="Disordered" evidence="2">
    <location>
        <begin position="894"/>
        <end position="923"/>
    </location>
</feature>
<feature type="region of interest" description="Disordered" evidence="2">
    <location>
        <begin position="943"/>
        <end position="966"/>
    </location>
</feature>
<feature type="region of interest" description="Disordered" evidence="2">
    <location>
        <begin position="1014"/>
        <end position="1037"/>
    </location>
</feature>
<keyword evidence="4" id="KW-1185">Reference proteome</keyword>
<feature type="region of interest" description="Disordered" evidence="2">
    <location>
        <begin position="423"/>
        <end position="484"/>
    </location>
</feature>
<dbReference type="EMBL" id="MCOK01000001">
    <property type="protein sequence ID" value="OOC55571.1"/>
    <property type="molecule type" value="Genomic_DNA"/>
</dbReference>
<evidence type="ECO:0000256" key="2">
    <source>
        <dbReference type="SAM" id="MobiDB-lite"/>
    </source>
</evidence>
<gene>
    <name evidence="3" type="ORF">NOSIN_18520</name>
</gene>